<feature type="compositionally biased region" description="Basic and acidic residues" evidence="5">
    <location>
        <begin position="494"/>
        <end position="504"/>
    </location>
</feature>
<evidence type="ECO:0000256" key="2">
    <source>
        <dbReference type="ARBA" id="ARBA00022771"/>
    </source>
</evidence>
<dbReference type="PANTHER" id="PTHR31973">
    <property type="entry name" value="POLYPROTEIN, PUTATIVE-RELATED"/>
    <property type="match status" value="1"/>
</dbReference>
<keyword evidence="7" id="KW-1185">Reference proteome</keyword>
<dbReference type="PROSITE" id="PS50966">
    <property type="entry name" value="ZF_SWIM"/>
    <property type="match status" value="1"/>
</dbReference>
<keyword evidence="3" id="KW-0862">Zinc</keyword>
<proteinExistence type="predicted"/>
<accession>A0AB40D7G6</accession>
<evidence type="ECO:0000313" key="8">
    <source>
        <dbReference type="RefSeq" id="XP_039146825.1"/>
    </source>
</evidence>
<dbReference type="PANTHER" id="PTHR31973:SF187">
    <property type="entry name" value="MUTATOR TRANSPOSASE MUDRA PROTEIN"/>
    <property type="match status" value="1"/>
</dbReference>
<name>A0AB40D7G6_DIOCR</name>
<dbReference type="Pfam" id="PF04434">
    <property type="entry name" value="SWIM"/>
    <property type="match status" value="1"/>
</dbReference>
<dbReference type="Proteomes" id="UP001515500">
    <property type="component" value="Chromosome 19"/>
</dbReference>
<keyword evidence="1" id="KW-0479">Metal-binding</keyword>
<feature type="domain" description="SWIM-type" evidence="6">
    <location>
        <begin position="424"/>
        <end position="464"/>
    </location>
</feature>
<evidence type="ECO:0000256" key="3">
    <source>
        <dbReference type="ARBA" id="ARBA00022833"/>
    </source>
</evidence>
<feature type="region of interest" description="Disordered" evidence="5">
    <location>
        <begin position="494"/>
        <end position="519"/>
    </location>
</feature>
<dbReference type="InterPro" id="IPR006564">
    <property type="entry name" value="Znf_PMZ"/>
</dbReference>
<dbReference type="GeneID" id="120284076"/>
<sequence>METFCVVARYKGEGRMLQFTILSSWETVMGDISERWALDGSQVRVKFVTPDSYKTLCPIESNVDFQRMCHIHHTFNKTVVDIIIEDANGSMDNNSGSLIPSNAFSASMNADVKTYLSQHPSAGALSIVQSSQTLDRDHGVRLPYKRVWMGKEIARAAIHSKEVSSYDLLLWYADKVAEMNPGSFVIIENDGDRFKRAFFSFRACLLGFKLGWRPLLFIDGTHLLGKYGEILLGVTAKDGNEGIFHVAFAVVDNETDDNWTWFLATLGEALYGEDDYDKANGSLGKSLKEQCWSVIVKIAYAYTSKEFDDATHELVAISIDAHDWLLHKSDIDHWCNYLFKGMQWCEMYSNVAESFNAWIKEARHLLVTSMVDTIRFKLMKMLTEWREVSAMWDTYLCPEIRKKVEQIVEISRFSRVGRSSDDTYEVVDEHNNAVNLRLRKCSCRRWDVHGLTCKHTTAVIMQTDTNVHCYVDQYFTAESYCRTYAEPIYLIPDSDKPSDDDRQLRMRPPIAKKRPGRPRKKQIESQCFDVLDLHCGRLLSKMINFCVVNDVIVYTIDIAV</sequence>
<protein>
    <submittedName>
        <fullName evidence="8">Uncharacterized protein LOC120284076</fullName>
    </submittedName>
</protein>
<dbReference type="AlphaFoldDB" id="A0AB40D7G6"/>
<evidence type="ECO:0000256" key="4">
    <source>
        <dbReference type="PROSITE-ProRule" id="PRU00325"/>
    </source>
</evidence>
<dbReference type="SMART" id="SM00575">
    <property type="entry name" value="ZnF_PMZ"/>
    <property type="match status" value="1"/>
</dbReference>
<dbReference type="InterPro" id="IPR018289">
    <property type="entry name" value="MULE_transposase_dom"/>
</dbReference>
<evidence type="ECO:0000313" key="7">
    <source>
        <dbReference type="Proteomes" id="UP001515500"/>
    </source>
</evidence>
<evidence type="ECO:0000256" key="1">
    <source>
        <dbReference type="ARBA" id="ARBA00022723"/>
    </source>
</evidence>
<gene>
    <name evidence="8" type="primary">LOC120284076</name>
</gene>
<evidence type="ECO:0000256" key="5">
    <source>
        <dbReference type="SAM" id="MobiDB-lite"/>
    </source>
</evidence>
<dbReference type="RefSeq" id="XP_039146825.1">
    <property type="nucleotide sequence ID" value="XM_039290891.1"/>
</dbReference>
<evidence type="ECO:0000259" key="6">
    <source>
        <dbReference type="PROSITE" id="PS50966"/>
    </source>
</evidence>
<reference evidence="8" key="1">
    <citation type="submission" date="2025-08" db="UniProtKB">
        <authorList>
            <consortium name="RefSeq"/>
        </authorList>
    </citation>
    <scope>IDENTIFICATION</scope>
</reference>
<dbReference type="GO" id="GO:0008270">
    <property type="term" value="F:zinc ion binding"/>
    <property type="evidence" value="ECO:0007669"/>
    <property type="project" value="UniProtKB-KW"/>
</dbReference>
<organism evidence="7 8">
    <name type="scientific">Dioscorea cayennensis subsp. rotundata</name>
    <name type="common">White Guinea yam</name>
    <name type="synonym">Dioscorea rotundata</name>
    <dbReference type="NCBI Taxonomy" id="55577"/>
    <lineage>
        <taxon>Eukaryota</taxon>
        <taxon>Viridiplantae</taxon>
        <taxon>Streptophyta</taxon>
        <taxon>Embryophyta</taxon>
        <taxon>Tracheophyta</taxon>
        <taxon>Spermatophyta</taxon>
        <taxon>Magnoliopsida</taxon>
        <taxon>Liliopsida</taxon>
        <taxon>Dioscoreales</taxon>
        <taxon>Dioscoreaceae</taxon>
        <taxon>Dioscorea</taxon>
    </lineage>
</organism>
<dbReference type="Pfam" id="PF10551">
    <property type="entry name" value="MULE"/>
    <property type="match status" value="1"/>
</dbReference>
<dbReference type="InterPro" id="IPR007527">
    <property type="entry name" value="Znf_SWIM"/>
</dbReference>
<keyword evidence="2 4" id="KW-0863">Zinc-finger</keyword>
<feature type="compositionally biased region" description="Basic residues" evidence="5">
    <location>
        <begin position="510"/>
        <end position="519"/>
    </location>
</feature>